<accession>A0A317XJD5</accession>
<feature type="compositionally biased region" description="Polar residues" evidence="3">
    <location>
        <begin position="1"/>
        <end position="56"/>
    </location>
</feature>
<dbReference type="GO" id="GO:0005737">
    <property type="term" value="C:cytoplasm"/>
    <property type="evidence" value="ECO:0007669"/>
    <property type="project" value="TreeGrafter"/>
</dbReference>
<feature type="compositionally biased region" description="Low complexity" evidence="3">
    <location>
        <begin position="448"/>
        <end position="459"/>
    </location>
</feature>
<feature type="region of interest" description="Disordered" evidence="3">
    <location>
        <begin position="188"/>
        <end position="210"/>
    </location>
</feature>
<feature type="domain" description="PUM-HD" evidence="4">
    <location>
        <begin position="590"/>
        <end position="927"/>
    </location>
</feature>
<evidence type="ECO:0000256" key="3">
    <source>
        <dbReference type="SAM" id="MobiDB-lite"/>
    </source>
</evidence>
<dbReference type="Proteomes" id="UP000246740">
    <property type="component" value="Unassembled WGS sequence"/>
</dbReference>
<dbReference type="OrthoDB" id="668540at2759"/>
<dbReference type="InterPro" id="IPR011989">
    <property type="entry name" value="ARM-like"/>
</dbReference>
<dbReference type="FunFam" id="1.25.10.10:FF:000237">
    <property type="entry name" value="Pumilio homolog 9"/>
    <property type="match status" value="1"/>
</dbReference>
<feature type="compositionally biased region" description="Basic and acidic residues" evidence="3">
    <location>
        <begin position="71"/>
        <end position="92"/>
    </location>
</feature>
<dbReference type="InterPro" id="IPR033133">
    <property type="entry name" value="PUM-HD"/>
</dbReference>
<evidence type="ECO:0000313" key="5">
    <source>
        <dbReference type="EMBL" id="PWY98181.1"/>
    </source>
</evidence>
<sequence>MSSQDKAINPDVSSGGATVDSASGSVSLSESTPSILQHSEANTATDSTSHSPNQNAIDADGSKGSEATSIDGHDADDIQARIEKKRLEHEQQRALQRKAFEQQMALLEKQQREEEQTLLQQRQPGVKPGQNANATAVASAPTTPPNEISPTAAAGPGVGAGGRKANVGPVDALTSDSTNVASMAHLYRSMPSSRRQSRDGYSNAANGGADELSESMAGMSIETRGSSQSTGATSKGNTRSLLSQAVHNDAAGANAGAAAAGRGAGQHGEGFTPVFSERFLFDDELDNEDSAFVKKYNLQGDDDKFPILVRRDSFSDVLSAQSAALDRAPISQAKKASDAAAAQVKNPRVSEWPNFGGPNSDAALAAAAAAANRKPELTGDLSSSSMRAASSTTSPQPHNVSNIGHGFAASAGRPGNFPLPSPSPRLSQTGGRSSPAVSGTPFANRQASGPVSPSPGISGLADAPRPTGGSRFVNTSALLQQNTALKPPKSANAAGANNTTGREGAFPSFNLGAFPGGSAGSESPNRFGPYSPSSFDASDAGRGSRPTSGFFDAFNPTAGANTPGSIFPADKYSMGMVASDSHGKLGVAGAPGSVSKHARKGELDATTRLEDLQGEIFALCKDQHGCRFLQKKLEESNPVHRDMIFAETFSHFSELMTDPFGNYLCQKMLEYCTDEQRNLIVESVAPELVAISLNMHGTRAVQKMIDFLSTSRQIHSIIVALSMNVVTLIKDLNGNHVIQKCLNRLGAEDNQFIYNAVAAHCVEVATHRHGCCVLQRCIDHASESQRMQLVAEITYNALTLVQDPFGNYVVQYVLDLSNPRFTDAVVRQFVGNVCLLSVQKFSSNVMEKCIRVSEPGIRKQLIEELLNRTRLEKLLRDSFANYVVQTSLDYADPVQRMRLVECIRPILPVIRNTPYGKRIQSKLQRDNLVDLGPPSGVPPFSMMHGGPHPHGHGHGHQHGHGHGHPHPHGHGHPQQLHAMNSAMAGHPRGPAGPDYMGLNSPYIGSGGAGGGPYGPPPPAGGPQVQGQHLPPHLQQQQQQQQIFLGGGGGSPHMRAPHGGVGGGRVGAVGGGGNGGGGGYSLPPPYYGGPMP</sequence>
<feature type="region of interest" description="Disordered" evidence="3">
    <location>
        <begin position="927"/>
        <end position="1056"/>
    </location>
</feature>
<dbReference type="InParanoid" id="A0A317XJD5"/>
<dbReference type="GO" id="GO:0010608">
    <property type="term" value="P:post-transcriptional regulation of gene expression"/>
    <property type="evidence" value="ECO:0007669"/>
    <property type="project" value="TreeGrafter"/>
</dbReference>
<feature type="region of interest" description="Disordered" evidence="3">
    <location>
        <begin position="337"/>
        <end position="357"/>
    </location>
</feature>
<proteinExistence type="predicted"/>
<feature type="compositionally biased region" description="Polar residues" evidence="3">
    <location>
        <begin position="424"/>
        <end position="447"/>
    </location>
</feature>
<dbReference type="InterPro" id="IPR001313">
    <property type="entry name" value="Pumilio_RNA-bd_rpt"/>
</dbReference>
<evidence type="ECO:0000256" key="2">
    <source>
        <dbReference type="PROSITE-ProRule" id="PRU00317"/>
    </source>
</evidence>
<feature type="region of interest" description="Disordered" evidence="3">
    <location>
        <begin position="1"/>
        <end position="96"/>
    </location>
</feature>
<feature type="compositionally biased region" description="Polar residues" evidence="3">
    <location>
        <begin position="190"/>
        <end position="205"/>
    </location>
</feature>
<feature type="region of interest" description="Disordered" evidence="3">
    <location>
        <begin position="111"/>
        <end position="173"/>
    </location>
</feature>
<dbReference type="PROSITE" id="PS50303">
    <property type="entry name" value="PUM_HD"/>
    <property type="match status" value="1"/>
</dbReference>
<dbReference type="STRING" id="1882483.A0A317XJD5"/>
<dbReference type="PANTHER" id="PTHR12537:SF13">
    <property type="entry name" value="PUMILIO HOMOLOGY DOMAIN FAMILY MEMBER 4"/>
    <property type="match status" value="1"/>
</dbReference>
<dbReference type="AlphaFoldDB" id="A0A317XJD5"/>
<dbReference type="EMBL" id="KZ819199">
    <property type="protein sequence ID" value="PWY98181.1"/>
    <property type="molecule type" value="Genomic_DNA"/>
</dbReference>
<feature type="repeat" description="Pumilio" evidence="2">
    <location>
        <begin position="756"/>
        <end position="791"/>
    </location>
</feature>
<feature type="compositionally biased region" description="Low complexity" evidence="3">
    <location>
        <begin position="491"/>
        <end position="501"/>
    </location>
</feature>
<feature type="repeat" description="Pumilio" evidence="2">
    <location>
        <begin position="720"/>
        <end position="755"/>
    </location>
</feature>
<protein>
    <submittedName>
        <fullName evidence="5">ARM repeat-containing protein</fullName>
    </submittedName>
</protein>
<dbReference type="SUPFAM" id="SSF48371">
    <property type="entry name" value="ARM repeat"/>
    <property type="match status" value="1"/>
</dbReference>
<reference evidence="5 6" key="1">
    <citation type="journal article" date="2018" name="Mol. Biol. Evol.">
        <title>Broad Genomic Sampling Reveals a Smut Pathogenic Ancestry of the Fungal Clade Ustilaginomycotina.</title>
        <authorList>
            <person name="Kijpornyongpan T."/>
            <person name="Mondo S.J."/>
            <person name="Barry K."/>
            <person name="Sandor L."/>
            <person name="Lee J."/>
            <person name="Lipzen A."/>
            <person name="Pangilinan J."/>
            <person name="LaButti K."/>
            <person name="Hainaut M."/>
            <person name="Henrissat B."/>
            <person name="Grigoriev I.V."/>
            <person name="Spatafora J.W."/>
            <person name="Aime M.C."/>
        </authorList>
    </citation>
    <scope>NUCLEOTIDE SEQUENCE [LARGE SCALE GENOMIC DNA]</scope>
    <source>
        <strain evidence="5 6">MCA 3645</strain>
    </source>
</reference>
<name>A0A317XJD5_9BASI</name>
<evidence type="ECO:0000313" key="6">
    <source>
        <dbReference type="Proteomes" id="UP000246740"/>
    </source>
</evidence>
<dbReference type="InterPro" id="IPR016024">
    <property type="entry name" value="ARM-type_fold"/>
</dbReference>
<feature type="repeat" description="Pumilio" evidence="2">
    <location>
        <begin position="828"/>
        <end position="863"/>
    </location>
</feature>
<feature type="compositionally biased region" description="Low complexity" evidence="3">
    <location>
        <begin position="382"/>
        <end position="394"/>
    </location>
</feature>
<dbReference type="InterPro" id="IPR033712">
    <property type="entry name" value="Pumilio_RNA-bd"/>
</dbReference>
<dbReference type="PANTHER" id="PTHR12537">
    <property type="entry name" value="RNA BINDING PROTEIN PUMILIO-RELATED"/>
    <property type="match status" value="1"/>
</dbReference>
<gene>
    <name evidence="5" type="ORF">BCV70DRAFT_34906</name>
</gene>
<keyword evidence="1" id="KW-0677">Repeat</keyword>
<feature type="compositionally biased region" description="Polar residues" evidence="3">
    <location>
        <begin position="472"/>
        <end position="484"/>
    </location>
</feature>
<feature type="region of interest" description="Disordered" evidence="3">
    <location>
        <begin position="375"/>
        <end position="549"/>
    </location>
</feature>
<dbReference type="Gene3D" id="1.25.10.10">
    <property type="entry name" value="Leucine-rich Repeat Variant"/>
    <property type="match status" value="1"/>
</dbReference>
<feature type="repeat" description="Pumilio" evidence="2">
    <location>
        <begin position="864"/>
        <end position="901"/>
    </location>
</feature>
<evidence type="ECO:0000259" key="4">
    <source>
        <dbReference type="PROSITE" id="PS50303"/>
    </source>
</evidence>
<feature type="repeat" description="Pumilio" evidence="2">
    <location>
        <begin position="792"/>
        <end position="827"/>
    </location>
</feature>
<feature type="compositionally biased region" description="Low complexity" evidence="3">
    <location>
        <begin position="1021"/>
        <end position="1043"/>
    </location>
</feature>
<dbReference type="PROSITE" id="PS50302">
    <property type="entry name" value="PUM"/>
    <property type="match status" value="8"/>
</dbReference>
<feature type="repeat" description="Pumilio" evidence="2">
    <location>
        <begin position="647"/>
        <end position="682"/>
    </location>
</feature>
<feature type="repeat" description="Pumilio" evidence="2">
    <location>
        <begin position="611"/>
        <end position="646"/>
    </location>
</feature>
<dbReference type="Pfam" id="PF00806">
    <property type="entry name" value="PUF"/>
    <property type="match status" value="8"/>
</dbReference>
<keyword evidence="6" id="KW-1185">Reference proteome</keyword>
<feature type="compositionally biased region" description="Basic residues" evidence="3">
    <location>
        <begin position="947"/>
        <end position="971"/>
    </location>
</feature>
<evidence type="ECO:0000256" key="1">
    <source>
        <dbReference type="ARBA" id="ARBA00022737"/>
    </source>
</evidence>
<dbReference type="GO" id="GO:0003729">
    <property type="term" value="F:mRNA binding"/>
    <property type="evidence" value="ECO:0007669"/>
    <property type="project" value="TreeGrafter"/>
</dbReference>
<feature type="compositionally biased region" description="Low complexity" evidence="3">
    <location>
        <begin position="131"/>
        <end position="141"/>
    </location>
</feature>
<feature type="repeat" description="Pumilio" evidence="2">
    <location>
        <begin position="683"/>
        <end position="719"/>
    </location>
</feature>
<organism evidence="5 6">
    <name type="scientific">Testicularia cyperi</name>
    <dbReference type="NCBI Taxonomy" id="1882483"/>
    <lineage>
        <taxon>Eukaryota</taxon>
        <taxon>Fungi</taxon>
        <taxon>Dikarya</taxon>
        <taxon>Basidiomycota</taxon>
        <taxon>Ustilaginomycotina</taxon>
        <taxon>Ustilaginomycetes</taxon>
        <taxon>Ustilaginales</taxon>
        <taxon>Anthracoideaceae</taxon>
        <taxon>Testicularia</taxon>
    </lineage>
</organism>
<dbReference type="SMART" id="SM00025">
    <property type="entry name" value="Pumilio"/>
    <property type="match status" value="8"/>
</dbReference>
<dbReference type="CDD" id="cd07920">
    <property type="entry name" value="Pumilio"/>
    <property type="match status" value="1"/>
</dbReference>